<comment type="function">
    <text evidence="1">Conjugation of reduced glutathione to a wide number of exogenous and endogenous hydrophobic electrophiles.</text>
</comment>
<protein>
    <recommendedName>
        <fullName evidence="15">Microsomal glutathione S-transferase 1</fullName>
        <ecNumber evidence="5">2.5.1.18</ecNumber>
    </recommendedName>
</protein>
<dbReference type="PaxDb" id="7159-AAEL006818-PA"/>
<evidence type="ECO:0000256" key="16">
    <source>
        <dbReference type="ARBA" id="ARBA00049385"/>
    </source>
</evidence>
<dbReference type="InterPro" id="IPR040162">
    <property type="entry name" value="MGST1-like"/>
</dbReference>
<comment type="catalytic activity">
    <reaction evidence="16">
        <text>RX + glutathione = an S-substituted glutathione + a halide anion + H(+)</text>
        <dbReference type="Rhea" id="RHEA:16437"/>
        <dbReference type="ChEBI" id="CHEBI:15378"/>
        <dbReference type="ChEBI" id="CHEBI:16042"/>
        <dbReference type="ChEBI" id="CHEBI:17792"/>
        <dbReference type="ChEBI" id="CHEBI:57925"/>
        <dbReference type="ChEBI" id="CHEBI:90779"/>
        <dbReference type="EC" id="2.5.1.18"/>
    </reaction>
    <physiologicalReaction direction="left-to-right" evidence="16">
        <dbReference type="Rhea" id="RHEA:16438"/>
    </physiologicalReaction>
</comment>
<dbReference type="EMBL" id="CH477407">
    <property type="protein sequence ID" value="EAT41548.1"/>
    <property type="molecule type" value="Genomic_DNA"/>
</dbReference>
<feature type="transmembrane region" description="Helical" evidence="17">
    <location>
        <begin position="132"/>
        <end position="153"/>
    </location>
</feature>
<evidence type="ECO:0000256" key="14">
    <source>
        <dbReference type="ARBA" id="ARBA00038540"/>
    </source>
</evidence>
<evidence type="ECO:0000313" key="18">
    <source>
        <dbReference type="EMBL" id="EAT41548.1"/>
    </source>
</evidence>
<dbReference type="HOGENOM" id="CLU_105467_0_0_1"/>
<dbReference type="Proteomes" id="UP000682892">
    <property type="component" value="Unassembled WGS sequence"/>
</dbReference>
<evidence type="ECO:0000256" key="9">
    <source>
        <dbReference type="ARBA" id="ARBA00022824"/>
    </source>
</evidence>
<dbReference type="EC" id="2.5.1.18" evidence="5"/>
<reference evidence="18" key="3">
    <citation type="submission" date="2012-09" db="EMBL/GenBank/DDBJ databases">
        <authorList>
            <consortium name="VectorBase"/>
        </authorList>
    </citation>
    <scope>NUCLEOTIDE SEQUENCE</scope>
    <source>
        <strain evidence="18">Liverpool</strain>
    </source>
</reference>
<evidence type="ECO:0000256" key="2">
    <source>
        <dbReference type="ARBA" id="ARBA00004294"/>
    </source>
</evidence>
<evidence type="ECO:0000256" key="17">
    <source>
        <dbReference type="SAM" id="Phobius"/>
    </source>
</evidence>
<keyword evidence="10 17" id="KW-1133">Transmembrane helix</keyword>
<dbReference type="AlphaFoldDB" id="Q174Q0"/>
<evidence type="ECO:0000256" key="12">
    <source>
        <dbReference type="ARBA" id="ARBA00023128"/>
    </source>
</evidence>
<dbReference type="PhylomeDB" id="Q174Q0"/>
<dbReference type="eggNOG" id="ENOG502S0BD">
    <property type="taxonomic scope" value="Eukaryota"/>
</dbReference>
<keyword evidence="9" id="KW-0256">Endoplasmic reticulum</keyword>
<dbReference type="VEuPathDB" id="VectorBase:AAEL006818"/>
<evidence type="ECO:0000256" key="3">
    <source>
        <dbReference type="ARBA" id="ARBA00004477"/>
    </source>
</evidence>
<dbReference type="Pfam" id="PF01124">
    <property type="entry name" value="MAPEG"/>
    <property type="match status" value="1"/>
</dbReference>
<proteinExistence type="inferred from homology"/>
<evidence type="ECO:0000313" key="19">
    <source>
        <dbReference type="Proteomes" id="UP000682892"/>
    </source>
</evidence>
<evidence type="ECO:0000256" key="4">
    <source>
        <dbReference type="ARBA" id="ARBA00010459"/>
    </source>
</evidence>
<comment type="subunit">
    <text evidence="14">Homotrimer; The trimer binds only one molecule of glutathione.</text>
</comment>
<dbReference type="GO" id="GO:0004364">
    <property type="term" value="F:glutathione transferase activity"/>
    <property type="evidence" value="ECO:0007669"/>
    <property type="project" value="UniProtKB-EC"/>
</dbReference>
<dbReference type="GO" id="GO:0005789">
    <property type="term" value="C:endoplasmic reticulum membrane"/>
    <property type="evidence" value="ECO:0007669"/>
    <property type="project" value="UniProtKB-SubCell"/>
</dbReference>
<dbReference type="InterPro" id="IPR023352">
    <property type="entry name" value="MAPEG-like_dom_sf"/>
</dbReference>
<evidence type="ECO:0000256" key="11">
    <source>
        <dbReference type="ARBA" id="ARBA00022990"/>
    </source>
</evidence>
<keyword evidence="12" id="KW-0496">Mitochondrion</keyword>
<dbReference type="Gene3D" id="1.20.120.550">
    <property type="entry name" value="Membrane associated eicosanoid/glutathione metabolism-like domain"/>
    <property type="match status" value="2"/>
</dbReference>
<dbReference type="SUPFAM" id="SSF161084">
    <property type="entry name" value="MAPEG domain-like"/>
    <property type="match status" value="1"/>
</dbReference>
<organism evidence="18 19">
    <name type="scientific">Aedes aegypti</name>
    <name type="common">Yellowfever mosquito</name>
    <name type="synonym">Culex aegypti</name>
    <dbReference type="NCBI Taxonomy" id="7159"/>
    <lineage>
        <taxon>Eukaryota</taxon>
        <taxon>Metazoa</taxon>
        <taxon>Ecdysozoa</taxon>
        <taxon>Arthropoda</taxon>
        <taxon>Hexapoda</taxon>
        <taxon>Insecta</taxon>
        <taxon>Pterygota</taxon>
        <taxon>Neoptera</taxon>
        <taxon>Endopterygota</taxon>
        <taxon>Diptera</taxon>
        <taxon>Nematocera</taxon>
        <taxon>Culicoidea</taxon>
        <taxon>Culicidae</taxon>
        <taxon>Culicinae</taxon>
        <taxon>Aedini</taxon>
        <taxon>Aedes</taxon>
        <taxon>Stegomyia</taxon>
    </lineage>
</organism>
<evidence type="ECO:0000256" key="1">
    <source>
        <dbReference type="ARBA" id="ARBA00003701"/>
    </source>
</evidence>
<evidence type="ECO:0000256" key="10">
    <source>
        <dbReference type="ARBA" id="ARBA00022989"/>
    </source>
</evidence>
<keyword evidence="6" id="KW-0808">Transferase</keyword>
<name>Q174Q0_AEDAE</name>
<accession>Q174Q0</accession>
<comment type="subcellular location">
    <subcellularLocation>
        <location evidence="3">Endoplasmic reticulum membrane</location>
        <topology evidence="3">Multi-pass membrane protein</topology>
    </subcellularLocation>
    <subcellularLocation>
        <location evidence="2">Mitochondrion outer membrane</location>
    </subcellularLocation>
</comment>
<evidence type="ECO:0000256" key="6">
    <source>
        <dbReference type="ARBA" id="ARBA00022679"/>
    </source>
</evidence>
<reference evidence="18" key="1">
    <citation type="submission" date="2005-10" db="EMBL/GenBank/DDBJ databases">
        <authorList>
            <person name="Loftus B.J."/>
            <person name="Nene V.M."/>
            <person name="Hannick L.I."/>
            <person name="Bidwell S."/>
            <person name="Haas B."/>
            <person name="Amedeo P."/>
            <person name="Orvis J."/>
            <person name="Wortman J.R."/>
            <person name="White O.R."/>
            <person name="Salzberg S."/>
            <person name="Shumway M."/>
            <person name="Koo H."/>
            <person name="Zhao Y."/>
            <person name="Holmes M."/>
            <person name="Miller J."/>
            <person name="Schatz M."/>
            <person name="Pop M."/>
            <person name="Pai G."/>
            <person name="Utterback T."/>
            <person name="Rogers Y.-H."/>
            <person name="Kravitz S."/>
            <person name="Fraser C.M."/>
        </authorList>
    </citation>
    <scope>NUCLEOTIDE SEQUENCE</scope>
    <source>
        <strain evidence="18">Liverpool</strain>
    </source>
</reference>
<dbReference type="OMA" id="NGANRHV"/>
<sequence>MSNLLDQVNPELLRTYAFWSVILVAKMLLMSLFTTMTRIRKMAFINPEDVKSISPKLKPKVDDPDVERVRSARYSAYRFVSYRHGKNPYRILLLLTNPDPWLATQLIRAAAAGRIVHSLVYAVMPVPQPARLFSFGVTLLVTVYMIVQCALYFM</sequence>
<dbReference type="GO" id="GO:0005741">
    <property type="term" value="C:mitochondrial outer membrane"/>
    <property type="evidence" value="ECO:0007669"/>
    <property type="project" value="UniProtKB-SubCell"/>
</dbReference>
<dbReference type="PANTHER" id="PTHR10689:SF6">
    <property type="entry name" value="MICROSOMAL GLUTATHIONE S-TRANSFERASE 1"/>
    <property type="match status" value="1"/>
</dbReference>
<evidence type="ECO:0000256" key="13">
    <source>
        <dbReference type="ARBA" id="ARBA00023136"/>
    </source>
</evidence>
<gene>
    <name evidence="18" type="ORF">AaeL_AAEL006818</name>
</gene>
<evidence type="ECO:0000256" key="8">
    <source>
        <dbReference type="ARBA" id="ARBA00022787"/>
    </source>
</evidence>
<feature type="transmembrane region" description="Helical" evidence="17">
    <location>
        <begin position="16"/>
        <end position="34"/>
    </location>
</feature>
<evidence type="ECO:0000256" key="7">
    <source>
        <dbReference type="ARBA" id="ARBA00022692"/>
    </source>
</evidence>
<comment type="similarity">
    <text evidence="4">Belongs to the MAPEG family.</text>
</comment>
<dbReference type="PANTHER" id="PTHR10689">
    <property type="entry name" value="MICROSOMAL GLUTATHIONE S-TRANSFERASE 1"/>
    <property type="match status" value="1"/>
</dbReference>
<evidence type="ECO:0000256" key="5">
    <source>
        <dbReference type="ARBA" id="ARBA00012452"/>
    </source>
</evidence>
<dbReference type="STRING" id="7159.Q174Q0"/>
<keyword evidence="11" id="KW-0007">Acetylation</keyword>
<evidence type="ECO:0000256" key="15">
    <source>
        <dbReference type="ARBA" id="ARBA00039397"/>
    </source>
</evidence>
<dbReference type="InterPro" id="IPR001129">
    <property type="entry name" value="Membr-assoc_MAPEG"/>
</dbReference>
<keyword evidence="7 17" id="KW-0812">Transmembrane</keyword>
<reference evidence="18" key="2">
    <citation type="journal article" date="2007" name="Science">
        <title>Genome sequence of Aedes aegypti, a major arbovirus vector.</title>
        <authorList>
            <person name="Nene V."/>
            <person name="Wortman J.R."/>
            <person name="Lawson D."/>
            <person name="Haas B."/>
            <person name="Kodira C."/>
            <person name="Tu Z.J."/>
            <person name="Loftus B."/>
            <person name="Xi Z."/>
            <person name="Megy K."/>
            <person name="Grabherr M."/>
            <person name="Ren Q."/>
            <person name="Zdobnov E.M."/>
            <person name="Lobo N.F."/>
            <person name="Campbell K.S."/>
            <person name="Brown S.E."/>
            <person name="Bonaldo M.F."/>
            <person name="Zhu J."/>
            <person name="Sinkins S.P."/>
            <person name="Hogenkamp D.G."/>
            <person name="Amedeo P."/>
            <person name="Arensburger P."/>
            <person name="Atkinson P.W."/>
            <person name="Bidwell S."/>
            <person name="Biedler J."/>
            <person name="Birney E."/>
            <person name="Bruggner R.V."/>
            <person name="Costas J."/>
            <person name="Coy M.R."/>
            <person name="Crabtree J."/>
            <person name="Crawford M."/>
            <person name="Debruyn B."/>
            <person name="Decaprio D."/>
            <person name="Eiglmeier K."/>
            <person name="Eisenstadt E."/>
            <person name="El-Dorry H."/>
            <person name="Gelbart W.M."/>
            <person name="Gomes S.L."/>
            <person name="Hammond M."/>
            <person name="Hannick L.I."/>
            <person name="Hogan J.R."/>
            <person name="Holmes M.H."/>
            <person name="Jaffe D."/>
            <person name="Johnston J.S."/>
            <person name="Kennedy R.C."/>
            <person name="Koo H."/>
            <person name="Kravitz S."/>
            <person name="Kriventseva E.V."/>
            <person name="Kulp D."/>
            <person name="Labutti K."/>
            <person name="Lee E."/>
            <person name="Li S."/>
            <person name="Lovin D.D."/>
            <person name="Mao C."/>
            <person name="Mauceli E."/>
            <person name="Menck C.F."/>
            <person name="Miller J.R."/>
            <person name="Montgomery P."/>
            <person name="Mori A."/>
            <person name="Nascimento A.L."/>
            <person name="Naveira H.F."/>
            <person name="Nusbaum C."/>
            <person name="O'leary S."/>
            <person name="Orvis J."/>
            <person name="Pertea M."/>
            <person name="Quesneville H."/>
            <person name="Reidenbach K.R."/>
            <person name="Rogers Y.H."/>
            <person name="Roth C.W."/>
            <person name="Schneider J.R."/>
            <person name="Schatz M."/>
            <person name="Shumway M."/>
            <person name="Stanke M."/>
            <person name="Stinson E.O."/>
            <person name="Tubio J.M."/>
            <person name="Vanzee J.P."/>
            <person name="Verjovski-Almeida S."/>
            <person name="Werner D."/>
            <person name="White O."/>
            <person name="Wyder S."/>
            <person name="Zeng Q."/>
            <person name="Zhao Q."/>
            <person name="Zhao Y."/>
            <person name="Hill C.A."/>
            <person name="Raikhel A.S."/>
            <person name="Soares M.B."/>
            <person name="Knudson D.L."/>
            <person name="Lee N.H."/>
            <person name="Galagan J."/>
            <person name="Salzberg S.L."/>
            <person name="Paulsen I.T."/>
            <person name="Dimopoulos G."/>
            <person name="Collins F.H."/>
            <person name="Birren B."/>
            <person name="Fraser-Liggett C.M."/>
            <person name="Severson D.W."/>
        </authorList>
    </citation>
    <scope>NUCLEOTIDE SEQUENCE [LARGE SCALE GENOMIC DNA]</scope>
    <source>
        <strain evidence="18">Liverpool</strain>
    </source>
</reference>
<keyword evidence="13 17" id="KW-0472">Membrane</keyword>
<keyword evidence="8" id="KW-1000">Mitochondrion outer membrane</keyword>